<protein>
    <submittedName>
        <fullName evidence="2">Uncharacterized protein</fullName>
    </submittedName>
</protein>
<accession>A0A4S8L429</accession>
<evidence type="ECO:0000313" key="3">
    <source>
        <dbReference type="Proteomes" id="UP000297245"/>
    </source>
</evidence>
<sequence>MSDNSVQSPHPASYEAFKTQSPKQKQVEVSPESEKKNIPSTQDNVRPPRYECIQSDLGCTCQVRLPFADEAEDPIIVHNGQYRNLPKSIPHYQPNKTVGPGLRYIAPARTESDIDTDDRHIEHFECFINEDVYYLKAVMMWSRTGVIHEHTRELQELQVRIAEVDRWLGYMTSFVDRYNIEPAVLPYHEDH</sequence>
<evidence type="ECO:0000256" key="1">
    <source>
        <dbReference type="SAM" id="MobiDB-lite"/>
    </source>
</evidence>
<feature type="region of interest" description="Disordered" evidence="1">
    <location>
        <begin position="1"/>
        <end position="47"/>
    </location>
</feature>
<dbReference type="Proteomes" id="UP000297245">
    <property type="component" value="Unassembled WGS sequence"/>
</dbReference>
<keyword evidence="3" id="KW-1185">Reference proteome</keyword>
<organism evidence="2 3">
    <name type="scientific">Dendrothele bispora (strain CBS 962.96)</name>
    <dbReference type="NCBI Taxonomy" id="1314807"/>
    <lineage>
        <taxon>Eukaryota</taxon>
        <taxon>Fungi</taxon>
        <taxon>Dikarya</taxon>
        <taxon>Basidiomycota</taxon>
        <taxon>Agaricomycotina</taxon>
        <taxon>Agaricomycetes</taxon>
        <taxon>Agaricomycetidae</taxon>
        <taxon>Agaricales</taxon>
        <taxon>Agaricales incertae sedis</taxon>
        <taxon>Dendrothele</taxon>
    </lineage>
</organism>
<dbReference type="AlphaFoldDB" id="A0A4S8L429"/>
<dbReference type="EMBL" id="ML179685">
    <property type="protein sequence ID" value="THU83131.1"/>
    <property type="molecule type" value="Genomic_DNA"/>
</dbReference>
<reference evidence="2 3" key="1">
    <citation type="journal article" date="2019" name="Nat. Ecol. Evol.">
        <title>Megaphylogeny resolves global patterns of mushroom evolution.</title>
        <authorList>
            <person name="Varga T."/>
            <person name="Krizsan K."/>
            <person name="Foldi C."/>
            <person name="Dima B."/>
            <person name="Sanchez-Garcia M."/>
            <person name="Sanchez-Ramirez S."/>
            <person name="Szollosi G.J."/>
            <person name="Szarkandi J.G."/>
            <person name="Papp V."/>
            <person name="Albert L."/>
            <person name="Andreopoulos W."/>
            <person name="Angelini C."/>
            <person name="Antonin V."/>
            <person name="Barry K.W."/>
            <person name="Bougher N.L."/>
            <person name="Buchanan P."/>
            <person name="Buyck B."/>
            <person name="Bense V."/>
            <person name="Catcheside P."/>
            <person name="Chovatia M."/>
            <person name="Cooper J."/>
            <person name="Damon W."/>
            <person name="Desjardin D."/>
            <person name="Finy P."/>
            <person name="Geml J."/>
            <person name="Haridas S."/>
            <person name="Hughes K."/>
            <person name="Justo A."/>
            <person name="Karasinski D."/>
            <person name="Kautmanova I."/>
            <person name="Kiss B."/>
            <person name="Kocsube S."/>
            <person name="Kotiranta H."/>
            <person name="LaButti K.M."/>
            <person name="Lechner B.E."/>
            <person name="Liimatainen K."/>
            <person name="Lipzen A."/>
            <person name="Lukacs Z."/>
            <person name="Mihaltcheva S."/>
            <person name="Morgado L.N."/>
            <person name="Niskanen T."/>
            <person name="Noordeloos M.E."/>
            <person name="Ohm R.A."/>
            <person name="Ortiz-Santana B."/>
            <person name="Ovrebo C."/>
            <person name="Racz N."/>
            <person name="Riley R."/>
            <person name="Savchenko A."/>
            <person name="Shiryaev A."/>
            <person name="Soop K."/>
            <person name="Spirin V."/>
            <person name="Szebenyi C."/>
            <person name="Tomsovsky M."/>
            <person name="Tulloss R.E."/>
            <person name="Uehling J."/>
            <person name="Grigoriev I.V."/>
            <person name="Vagvolgyi C."/>
            <person name="Papp T."/>
            <person name="Martin F.M."/>
            <person name="Miettinen O."/>
            <person name="Hibbett D.S."/>
            <person name="Nagy L.G."/>
        </authorList>
    </citation>
    <scope>NUCLEOTIDE SEQUENCE [LARGE SCALE GENOMIC DNA]</scope>
    <source>
        <strain evidence="2 3">CBS 962.96</strain>
    </source>
</reference>
<evidence type="ECO:0000313" key="2">
    <source>
        <dbReference type="EMBL" id="THU83131.1"/>
    </source>
</evidence>
<feature type="compositionally biased region" description="Polar residues" evidence="1">
    <location>
        <begin position="1"/>
        <end position="10"/>
    </location>
</feature>
<gene>
    <name evidence="2" type="ORF">K435DRAFT_871615</name>
</gene>
<name>A0A4S8L429_DENBC</name>
<proteinExistence type="predicted"/>